<name>A0A1I3MUS3_9RHOB</name>
<dbReference type="AlphaFoldDB" id="A0A1I3MUS3"/>
<organism evidence="1 2">
    <name type="scientific">Jannaschia pohangensis</name>
    <dbReference type="NCBI Taxonomy" id="390807"/>
    <lineage>
        <taxon>Bacteria</taxon>
        <taxon>Pseudomonadati</taxon>
        <taxon>Pseudomonadota</taxon>
        <taxon>Alphaproteobacteria</taxon>
        <taxon>Rhodobacterales</taxon>
        <taxon>Roseobacteraceae</taxon>
        <taxon>Jannaschia</taxon>
    </lineage>
</organism>
<sequence>MSDPYDYAALSLPSATRDAIGAFWAEFAAQEAGLDALFTTGSRETDPVAVMAALHDVSPELMWEFGKAETGHKVVITAEWNDDNRALARAVVQSAPQLRYFTPEDVRTPNPPEAIAELFAARTRAALDITTVTPSVSATGRMDIHFTGAASDQVLFEQGLTFASLALGETAERDWLGQVTTEKVKADGFFRRAKLPPLDIAAAVEACHAAIEAAKANRPGRPYGNEPPEARQQLLFNIGGQSGESHPRADLITYVASNEAFAQNLLQAERFSSVCHSAHGEWFVGLRIPNEADGPMDVSLRSTLEDRLHDALSQAGLGGFAAAGSGAEFTYIDLALTDVTRGLACAADALRGADGAEDAIVQFLDPGLATQDMPLSKAAVTLH</sequence>
<dbReference type="RefSeq" id="WP_092779708.1">
    <property type="nucleotide sequence ID" value="NZ_FORA01000002.1"/>
</dbReference>
<dbReference type="OrthoDB" id="7864123at2"/>
<reference evidence="1 2" key="1">
    <citation type="submission" date="2016-10" db="EMBL/GenBank/DDBJ databases">
        <authorList>
            <person name="de Groot N.N."/>
        </authorList>
    </citation>
    <scope>NUCLEOTIDE SEQUENCE [LARGE SCALE GENOMIC DNA]</scope>
    <source>
        <strain evidence="1 2">DSM 19073</strain>
    </source>
</reference>
<protein>
    <submittedName>
        <fullName evidence="1">Uncharacterized protein</fullName>
    </submittedName>
</protein>
<evidence type="ECO:0000313" key="2">
    <source>
        <dbReference type="Proteomes" id="UP000199110"/>
    </source>
</evidence>
<dbReference type="EMBL" id="FORA01000002">
    <property type="protein sequence ID" value="SFJ00763.1"/>
    <property type="molecule type" value="Genomic_DNA"/>
</dbReference>
<evidence type="ECO:0000313" key="1">
    <source>
        <dbReference type="EMBL" id="SFJ00763.1"/>
    </source>
</evidence>
<accession>A0A1I3MUS3</accession>
<dbReference type="STRING" id="390807.SAMN04488095_1964"/>
<proteinExistence type="predicted"/>
<keyword evidence="2" id="KW-1185">Reference proteome</keyword>
<gene>
    <name evidence="1" type="ORF">SAMN04488095_1964</name>
</gene>
<dbReference type="Proteomes" id="UP000199110">
    <property type="component" value="Unassembled WGS sequence"/>
</dbReference>